<keyword evidence="4 10" id="KW-0547">Nucleotide-binding</keyword>
<evidence type="ECO:0000313" key="12">
    <source>
        <dbReference type="EMBL" id="EFU67991.1"/>
    </source>
</evidence>
<comment type="function">
    <text evidence="10">Topoisomerase IV is essential for chromosome segregation. It relaxes supercoiled DNA. Performs the decatenation events required during the replication of a circular DNA molecule.</text>
</comment>
<dbReference type="PROSITE" id="PS00177">
    <property type="entry name" value="TOPOISOMERASE_II"/>
    <property type="match status" value="1"/>
</dbReference>
<dbReference type="FunFam" id="3.30.565.10:FF:000002">
    <property type="entry name" value="DNA gyrase subunit B"/>
    <property type="match status" value="1"/>
</dbReference>
<feature type="domain" description="Toprim" evidence="11">
    <location>
        <begin position="414"/>
        <end position="527"/>
    </location>
</feature>
<evidence type="ECO:0000256" key="8">
    <source>
        <dbReference type="ARBA" id="ARBA00023125"/>
    </source>
</evidence>
<dbReference type="InterPro" id="IPR005737">
    <property type="entry name" value="TopoIV_B_Gneg"/>
</dbReference>
<dbReference type="FunFam" id="3.40.50.670:FF:000003">
    <property type="entry name" value="DNA topoisomerase 4 subunit B"/>
    <property type="match status" value="1"/>
</dbReference>
<dbReference type="GO" id="GO:0003677">
    <property type="term" value="F:DNA binding"/>
    <property type="evidence" value="ECO:0007669"/>
    <property type="project" value="UniProtKB-UniRule"/>
</dbReference>
<feature type="binding site" evidence="10">
    <location>
        <position position="71"/>
    </location>
    <ligand>
        <name>ATP</name>
        <dbReference type="ChEBI" id="CHEBI:30616"/>
    </ligand>
</feature>
<feature type="site" description="Interaction with DNA" evidence="10">
    <location>
        <position position="448"/>
    </location>
</feature>
<keyword evidence="5 10" id="KW-0067">ATP-binding</keyword>
<dbReference type="HAMAP" id="MF_00938">
    <property type="entry name" value="ParE_type1"/>
    <property type="match status" value="1"/>
</dbReference>
<accession>E6KWW0</accession>
<dbReference type="SMART" id="SM00433">
    <property type="entry name" value="TOP2c"/>
    <property type="match status" value="1"/>
</dbReference>
<dbReference type="PANTHER" id="PTHR45866">
    <property type="entry name" value="DNA GYRASE/TOPOISOMERASE SUBUNIT B"/>
    <property type="match status" value="1"/>
</dbReference>
<name>E6KWW0_9PAST</name>
<dbReference type="SUPFAM" id="SSF54211">
    <property type="entry name" value="Ribosomal protein S5 domain 2-like"/>
    <property type="match status" value="1"/>
</dbReference>
<dbReference type="InterPro" id="IPR013506">
    <property type="entry name" value="Topo_IIA_bsu_dom2"/>
</dbReference>
<dbReference type="InterPro" id="IPR002288">
    <property type="entry name" value="DNA_gyrase_B_C"/>
</dbReference>
<dbReference type="GO" id="GO:0007059">
    <property type="term" value="P:chromosome segregation"/>
    <property type="evidence" value="ECO:0007669"/>
    <property type="project" value="UniProtKB-UniRule"/>
</dbReference>
<dbReference type="GO" id="GO:0005524">
    <property type="term" value="F:ATP binding"/>
    <property type="evidence" value="ECO:0007669"/>
    <property type="project" value="UniProtKB-UniRule"/>
</dbReference>
<evidence type="ECO:0000256" key="10">
    <source>
        <dbReference type="HAMAP-Rule" id="MF_00938"/>
    </source>
</evidence>
<dbReference type="InterPro" id="IPR020568">
    <property type="entry name" value="Ribosomal_Su5_D2-typ_SF"/>
</dbReference>
<dbReference type="GO" id="GO:0005694">
    <property type="term" value="C:chromosome"/>
    <property type="evidence" value="ECO:0007669"/>
    <property type="project" value="InterPro"/>
</dbReference>
<dbReference type="SUPFAM" id="SSF56719">
    <property type="entry name" value="Type II DNA topoisomerase"/>
    <property type="match status" value="1"/>
</dbReference>
<feature type="site" description="Interaction with DNA" evidence="10">
    <location>
        <position position="619"/>
    </location>
</feature>
<dbReference type="EC" id="5.6.2.2" evidence="10"/>
<feature type="binding site" evidence="10">
    <location>
        <position position="336"/>
    </location>
    <ligand>
        <name>ATP</name>
        <dbReference type="ChEBI" id="CHEBI:30616"/>
    </ligand>
</feature>
<dbReference type="CDD" id="cd00822">
    <property type="entry name" value="TopoII_Trans_DNA_gyrase"/>
    <property type="match status" value="1"/>
</dbReference>
<evidence type="ECO:0000256" key="9">
    <source>
        <dbReference type="ARBA" id="ARBA00023235"/>
    </source>
</evidence>
<dbReference type="InterPro" id="IPR006171">
    <property type="entry name" value="TOPRIM_dom"/>
</dbReference>
<dbReference type="InterPro" id="IPR018522">
    <property type="entry name" value="TopoIIA_CS"/>
</dbReference>
<comment type="catalytic activity">
    <reaction evidence="1 10">
        <text>ATP-dependent breakage, passage and rejoining of double-stranded DNA.</text>
        <dbReference type="EC" id="5.6.2.2"/>
    </reaction>
</comment>
<dbReference type="EMBL" id="AEPS01000003">
    <property type="protein sequence ID" value="EFU67991.1"/>
    <property type="molecule type" value="Genomic_DNA"/>
</dbReference>
<dbReference type="SMART" id="SM00387">
    <property type="entry name" value="HATPase_c"/>
    <property type="match status" value="1"/>
</dbReference>
<keyword evidence="8 10" id="KW-0238">DNA-binding</keyword>
<proteinExistence type="inferred from homology"/>
<dbReference type="Pfam" id="PF00986">
    <property type="entry name" value="DNA_gyraseB_C"/>
    <property type="match status" value="1"/>
</dbReference>
<dbReference type="Proteomes" id="UP000032871">
    <property type="component" value="Unassembled WGS sequence"/>
</dbReference>
<dbReference type="PROSITE" id="PS50880">
    <property type="entry name" value="TOPRIM"/>
    <property type="match status" value="1"/>
</dbReference>
<dbReference type="SUPFAM" id="SSF55874">
    <property type="entry name" value="ATPase domain of HSP90 chaperone/DNA topoisomerase II/histidine kinase"/>
    <property type="match status" value="1"/>
</dbReference>
<comment type="caution">
    <text evidence="12">The sequence shown here is derived from an EMBL/GenBank/DDBJ whole genome shotgun (WGS) entry which is preliminary data.</text>
</comment>
<evidence type="ECO:0000259" key="11">
    <source>
        <dbReference type="PROSITE" id="PS50880"/>
    </source>
</evidence>
<dbReference type="PRINTS" id="PR01098">
    <property type="entry name" value="TOPISMRASE4B"/>
</dbReference>
<dbReference type="STRING" id="739.GCA_001059425_01787"/>
<dbReference type="Pfam" id="PF00204">
    <property type="entry name" value="DNA_gyraseB"/>
    <property type="match status" value="1"/>
</dbReference>
<feature type="binding site" evidence="10">
    <location>
        <position position="44"/>
    </location>
    <ligand>
        <name>ATP</name>
        <dbReference type="ChEBI" id="CHEBI:30616"/>
    </ligand>
</feature>
<dbReference type="InterPro" id="IPR036890">
    <property type="entry name" value="HATPase_C_sf"/>
</dbReference>
<dbReference type="GO" id="GO:0006265">
    <property type="term" value="P:DNA topological change"/>
    <property type="evidence" value="ECO:0007669"/>
    <property type="project" value="UniProtKB-UniRule"/>
</dbReference>
<dbReference type="NCBIfam" id="TIGR01055">
    <property type="entry name" value="parE_Gneg"/>
    <property type="match status" value="1"/>
</dbReference>
<keyword evidence="6" id="KW-0460">Magnesium</keyword>
<comment type="similarity">
    <text evidence="10">Belongs to the type II topoisomerase family. ParE type 1 subfamily.</text>
</comment>
<evidence type="ECO:0000256" key="6">
    <source>
        <dbReference type="ARBA" id="ARBA00022842"/>
    </source>
</evidence>
<evidence type="ECO:0000256" key="1">
    <source>
        <dbReference type="ARBA" id="ARBA00000185"/>
    </source>
</evidence>
<comment type="subunit">
    <text evidence="10">Heterotetramer composed of ParC and ParE.</text>
</comment>
<dbReference type="HOGENOM" id="CLU_006146_1_0_6"/>
<dbReference type="FunFam" id="3.30.230.10:FF:000012">
    <property type="entry name" value="DNA topoisomerase 4 subunit B"/>
    <property type="match status" value="1"/>
</dbReference>
<dbReference type="Gene3D" id="3.40.50.670">
    <property type="match status" value="1"/>
</dbReference>
<dbReference type="PANTHER" id="PTHR45866:SF4">
    <property type="entry name" value="DNA TOPOISOMERASE 4 SUBUNIT B"/>
    <property type="match status" value="1"/>
</dbReference>
<comment type="cofactor">
    <cofactor evidence="2">
        <name>Mg(2+)</name>
        <dbReference type="ChEBI" id="CHEBI:18420"/>
    </cofactor>
</comment>
<dbReference type="Gene3D" id="3.30.565.10">
    <property type="entry name" value="Histidine kinase-like ATPase, C-terminal domain"/>
    <property type="match status" value="1"/>
</dbReference>
<dbReference type="CDD" id="cd16928">
    <property type="entry name" value="HATPase_GyrB-like"/>
    <property type="match status" value="1"/>
</dbReference>
<evidence type="ECO:0000256" key="7">
    <source>
        <dbReference type="ARBA" id="ARBA00023029"/>
    </source>
</evidence>
<protein>
    <recommendedName>
        <fullName evidence="10">DNA topoisomerase 4 subunit B</fullName>
        <ecNumber evidence="10">5.6.2.2</ecNumber>
    </recommendedName>
    <alternativeName>
        <fullName evidence="10">Topoisomerase IV subunit B</fullName>
    </alternativeName>
</protein>
<feature type="binding site" evidence="10">
    <location>
        <position position="7"/>
    </location>
    <ligand>
        <name>ATP</name>
        <dbReference type="ChEBI" id="CHEBI:30616"/>
    </ligand>
</feature>
<reference evidence="12 13" key="1">
    <citation type="submission" date="2010-12" db="EMBL/GenBank/DDBJ databases">
        <authorList>
            <person name="Muzny D."/>
            <person name="Qin X."/>
            <person name="Deng J."/>
            <person name="Jiang H."/>
            <person name="Liu Y."/>
            <person name="Qu J."/>
            <person name="Song X.-Z."/>
            <person name="Zhang L."/>
            <person name="Thornton R."/>
            <person name="Coyle M."/>
            <person name="Francisco L."/>
            <person name="Jackson L."/>
            <person name="Javaid M."/>
            <person name="Korchina V."/>
            <person name="Kovar C."/>
            <person name="Mata R."/>
            <person name="Mathew T."/>
            <person name="Ngo R."/>
            <person name="Nguyen L."/>
            <person name="Nguyen N."/>
            <person name="Okwuonu G."/>
            <person name="Ongeri F."/>
            <person name="Pham C."/>
            <person name="Simmons D."/>
            <person name="Wilczek-Boney K."/>
            <person name="Hale W."/>
            <person name="Jakkamsetti A."/>
            <person name="Pham P."/>
            <person name="Ruth R."/>
            <person name="San Lucas F."/>
            <person name="Warren J."/>
            <person name="Zhang J."/>
            <person name="Zhao Z."/>
            <person name="Zhou C."/>
            <person name="Zhu D."/>
            <person name="Lee S."/>
            <person name="Bess C."/>
            <person name="Blankenburg K."/>
            <person name="Forbes L."/>
            <person name="Fu Q."/>
            <person name="Gubbala S."/>
            <person name="Hirani K."/>
            <person name="Jayaseelan J.C."/>
            <person name="Lara F."/>
            <person name="Munidasa M."/>
            <person name="Palculict T."/>
            <person name="Patil S."/>
            <person name="Pu L.-L."/>
            <person name="Saada N."/>
            <person name="Tang L."/>
            <person name="Weissenberger G."/>
            <person name="Zhu Y."/>
            <person name="Hemphill L."/>
            <person name="Shang Y."/>
            <person name="Youmans B."/>
            <person name="Ayvaz T."/>
            <person name="Ross M."/>
            <person name="Santibanez J."/>
            <person name="Aqrawi P."/>
            <person name="Gross S."/>
            <person name="Joshi V."/>
            <person name="Fowler G."/>
            <person name="Nazareth L."/>
            <person name="Reid J."/>
            <person name="Worley K."/>
            <person name="Petrosino J."/>
            <person name="Highlander S."/>
            <person name="Gibbs R."/>
        </authorList>
    </citation>
    <scope>NUCLEOTIDE SEQUENCE [LARGE SCALE GENOMIC DNA]</scope>
    <source>
        <strain evidence="12 13">ATCC 33393</strain>
    </source>
</reference>
<dbReference type="InterPro" id="IPR003594">
    <property type="entry name" value="HATPase_dom"/>
</dbReference>
<dbReference type="InterPro" id="IPR013760">
    <property type="entry name" value="Topo_IIA-like_dom_sf"/>
</dbReference>
<evidence type="ECO:0000256" key="3">
    <source>
        <dbReference type="ARBA" id="ARBA00022723"/>
    </source>
</evidence>
<keyword evidence="9 10" id="KW-0413">Isomerase</keyword>
<feature type="binding site" evidence="10">
    <location>
        <begin position="112"/>
        <end position="118"/>
    </location>
    <ligand>
        <name>ATP</name>
        <dbReference type="ChEBI" id="CHEBI:30616"/>
    </ligand>
</feature>
<dbReference type="Gene3D" id="3.30.230.10">
    <property type="match status" value="1"/>
</dbReference>
<dbReference type="PRINTS" id="PR00418">
    <property type="entry name" value="TPI2FAMILY"/>
</dbReference>
<organism evidence="12 13">
    <name type="scientific">Aggregatibacter segnis ATCC 33393</name>
    <dbReference type="NCBI Taxonomy" id="888057"/>
    <lineage>
        <taxon>Bacteria</taxon>
        <taxon>Pseudomonadati</taxon>
        <taxon>Pseudomonadota</taxon>
        <taxon>Gammaproteobacteria</taxon>
        <taxon>Pasteurellales</taxon>
        <taxon>Pasteurellaceae</taxon>
        <taxon>Aggregatibacter</taxon>
    </lineage>
</organism>
<dbReference type="InterPro" id="IPR014721">
    <property type="entry name" value="Ribsml_uS5_D2-typ_fold_subgr"/>
</dbReference>
<dbReference type="Pfam" id="PF02518">
    <property type="entry name" value="HATPase_c"/>
    <property type="match status" value="1"/>
</dbReference>
<dbReference type="GO" id="GO:0046872">
    <property type="term" value="F:metal ion binding"/>
    <property type="evidence" value="ECO:0007669"/>
    <property type="project" value="UniProtKB-KW"/>
</dbReference>
<sequence>MTMTTNYSANEITVLKDLEPVQLRPGMYTDTTRPNHLAQEVIDNSVDEALAGFATKIEVILHKDQSIEVTDNGRGMPVDIHPVEKVSGVEVIMSKLHAGGKFSNKNYTFSGGLHGVGISVVNALSERVDVTVKRNGEVYKIAFENGQKVEDLTVIGTCGRRTTGTTVHFKPNPKYFDSEKFSVSRLRHLLRAKAVLCSGLEIKFIDKVNDTEDTWLYQDGLNDYLMEAVNGLVTLPEQPFIGEFKGEKEAVSWALLWLPEGGELIGESYVNLIPTALGGTHVNGLRQGLLDAMREFCEFRNLLPRGVKLTADDLWDRCAYVLSLKMQDPQFAGQTKERLSSRQSAVFIGGVVKDAFSLWLNQNVQTAELLADMAISSAQRRLRAAKKVVRKKLVSGPALPGKLADCSSQDINLTELFLVEGDSAGGSAKQAREREYQAILPLRGKILNTWEVSPEQVLASQEVHDIAVALGIDPDNDDLSQLRYGKVCILADADSDGLHIATLLCALFLRHFPKLVEQGHVYVAMPPLYRIDLGKEVFYALDESEKDAILDRLKGKKGKPNVQRFKGLGEMNPMQLRETTMDPNTRRLVQLTFEAQGEQSQETIETMDMLLAKKRAEDRKNWLQAKGDQVDLAV</sequence>
<evidence type="ECO:0000256" key="2">
    <source>
        <dbReference type="ARBA" id="ARBA00001946"/>
    </source>
</evidence>
<dbReference type="InterPro" id="IPR001241">
    <property type="entry name" value="Topo_IIA"/>
</dbReference>
<feature type="site" description="Interaction with DNA" evidence="10">
    <location>
        <position position="499"/>
    </location>
</feature>
<keyword evidence="7 10" id="KW-0799">Topoisomerase</keyword>
<evidence type="ECO:0000256" key="4">
    <source>
        <dbReference type="ARBA" id="ARBA00022741"/>
    </source>
</evidence>
<dbReference type="GO" id="GO:0003918">
    <property type="term" value="F:DNA topoisomerase type II (double strand cut, ATP-hydrolyzing) activity"/>
    <property type="evidence" value="ECO:0007669"/>
    <property type="project" value="UniProtKB-UniRule"/>
</dbReference>
<gene>
    <name evidence="10 12" type="primary">parE</name>
    <name evidence="12" type="ORF">HMPREF9064_0654</name>
</gene>
<dbReference type="InterPro" id="IPR013759">
    <property type="entry name" value="Topo_IIA_B_C"/>
</dbReference>
<keyword evidence="3" id="KW-0479">Metal-binding</keyword>
<dbReference type="AlphaFoldDB" id="E6KWW0"/>
<keyword evidence="13" id="KW-1185">Reference proteome</keyword>
<evidence type="ECO:0000313" key="13">
    <source>
        <dbReference type="Proteomes" id="UP000032871"/>
    </source>
</evidence>
<evidence type="ECO:0000256" key="5">
    <source>
        <dbReference type="ARBA" id="ARBA00022840"/>
    </source>
</evidence>
<dbReference type="Pfam" id="PF01751">
    <property type="entry name" value="Toprim"/>
    <property type="match status" value="1"/>
</dbReference>